<dbReference type="SUPFAM" id="SSF81383">
    <property type="entry name" value="F-box domain"/>
    <property type="match status" value="1"/>
</dbReference>
<dbReference type="EMBL" id="JARK01001366">
    <property type="protein sequence ID" value="EYC17664.1"/>
    <property type="molecule type" value="Genomic_DNA"/>
</dbReference>
<dbReference type="Pfam" id="PF00646">
    <property type="entry name" value="F-box"/>
    <property type="match status" value="1"/>
</dbReference>
<sequence>MDEDMGPHSDSGRVHEESRIQRWIELPVDVKIKILQYIPFPTLRNLMFLSKESHLLVTRTNIPIVCVRVSDIDSCVGFFRRILLL</sequence>
<evidence type="ECO:0000313" key="2">
    <source>
        <dbReference type="EMBL" id="EYC17664.1"/>
    </source>
</evidence>
<accession>A0A016UQI4</accession>
<evidence type="ECO:0000259" key="1">
    <source>
        <dbReference type="Pfam" id="PF00646"/>
    </source>
</evidence>
<gene>
    <name evidence="2" type="primary">Acey_s0030.g2201</name>
    <name evidence="2" type="ORF">Y032_0030g2201</name>
</gene>
<dbReference type="AlphaFoldDB" id="A0A016UQI4"/>
<proteinExistence type="predicted"/>
<protein>
    <recommendedName>
        <fullName evidence="1">F-box domain-containing protein</fullName>
    </recommendedName>
</protein>
<keyword evidence="3" id="KW-1185">Reference proteome</keyword>
<name>A0A016UQI4_9BILA</name>
<organism evidence="2 3">
    <name type="scientific">Ancylostoma ceylanicum</name>
    <dbReference type="NCBI Taxonomy" id="53326"/>
    <lineage>
        <taxon>Eukaryota</taxon>
        <taxon>Metazoa</taxon>
        <taxon>Ecdysozoa</taxon>
        <taxon>Nematoda</taxon>
        <taxon>Chromadorea</taxon>
        <taxon>Rhabditida</taxon>
        <taxon>Rhabditina</taxon>
        <taxon>Rhabditomorpha</taxon>
        <taxon>Strongyloidea</taxon>
        <taxon>Ancylostomatidae</taxon>
        <taxon>Ancylostomatinae</taxon>
        <taxon>Ancylostoma</taxon>
    </lineage>
</organism>
<dbReference type="Proteomes" id="UP000024635">
    <property type="component" value="Unassembled WGS sequence"/>
</dbReference>
<feature type="domain" description="F-box" evidence="1">
    <location>
        <begin position="23"/>
        <end position="61"/>
    </location>
</feature>
<evidence type="ECO:0000313" key="3">
    <source>
        <dbReference type="Proteomes" id="UP000024635"/>
    </source>
</evidence>
<dbReference type="InterPro" id="IPR036047">
    <property type="entry name" value="F-box-like_dom_sf"/>
</dbReference>
<comment type="caution">
    <text evidence="2">The sequence shown here is derived from an EMBL/GenBank/DDBJ whole genome shotgun (WGS) entry which is preliminary data.</text>
</comment>
<dbReference type="InterPro" id="IPR001810">
    <property type="entry name" value="F-box_dom"/>
</dbReference>
<reference evidence="3" key="1">
    <citation type="journal article" date="2015" name="Nat. Genet.">
        <title>The genome and transcriptome of the zoonotic hookworm Ancylostoma ceylanicum identify infection-specific gene families.</title>
        <authorList>
            <person name="Schwarz E.M."/>
            <person name="Hu Y."/>
            <person name="Antoshechkin I."/>
            <person name="Miller M.M."/>
            <person name="Sternberg P.W."/>
            <person name="Aroian R.V."/>
        </authorList>
    </citation>
    <scope>NUCLEOTIDE SEQUENCE</scope>
    <source>
        <strain evidence="3">HY135</strain>
    </source>
</reference>